<evidence type="ECO:0000256" key="6">
    <source>
        <dbReference type="ARBA" id="ARBA00022475"/>
    </source>
</evidence>
<evidence type="ECO:0000256" key="20">
    <source>
        <dbReference type="ARBA" id="ARBA00023242"/>
    </source>
</evidence>
<dbReference type="SUPFAM" id="SSF56219">
    <property type="entry name" value="DNase I-like"/>
    <property type="match status" value="1"/>
</dbReference>
<dbReference type="EMBL" id="JACGWM010000007">
    <property type="protein sequence ID" value="KAL0363212.1"/>
    <property type="molecule type" value="Genomic_DNA"/>
</dbReference>
<keyword evidence="10" id="KW-0732">Signal</keyword>
<accession>A0AAW2Q658</accession>
<evidence type="ECO:0000259" key="25">
    <source>
        <dbReference type="PROSITE" id="PS01358"/>
    </source>
</evidence>
<dbReference type="GO" id="GO:0006302">
    <property type="term" value="P:double-strand break repair"/>
    <property type="evidence" value="ECO:0007669"/>
    <property type="project" value="TreeGrafter"/>
</dbReference>
<evidence type="ECO:0000256" key="7">
    <source>
        <dbReference type="ARBA" id="ARBA00022622"/>
    </source>
</evidence>
<keyword evidence="6" id="KW-1003">Cell membrane</keyword>
<keyword evidence="17" id="KW-1015">Disulfide bond</keyword>
<evidence type="ECO:0000256" key="1">
    <source>
        <dbReference type="ARBA" id="ARBA00001936"/>
    </source>
</evidence>
<evidence type="ECO:0000256" key="10">
    <source>
        <dbReference type="ARBA" id="ARBA00022729"/>
    </source>
</evidence>
<keyword evidence="12" id="KW-0863">Zinc-finger</keyword>
<feature type="domain" description="RanBP2-type" evidence="25">
    <location>
        <begin position="273"/>
        <end position="292"/>
    </location>
</feature>
<keyword evidence="8" id="KW-0540">Nuclease</keyword>
<evidence type="ECO:0000256" key="12">
    <source>
        <dbReference type="ARBA" id="ARBA00022771"/>
    </source>
</evidence>
<evidence type="ECO:0000256" key="18">
    <source>
        <dbReference type="ARBA" id="ARBA00023180"/>
    </source>
</evidence>
<dbReference type="InterPro" id="IPR051547">
    <property type="entry name" value="TDP2-like"/>
</dbReference>
<dbReference type="InterPro" id="IPR017853">
    <property type="entry name" value="GH"/>
</dbReference>
<dbReference type="Gene3D" id="3.60.10.10">
    <property type="entry name" value="Endonuclease/exonuclease/phosphatase"/>
    <property type="match status" value="1"/>
</dbReference>
<keyword evidence="18" id="KW-0325">Glycoprotein</keyword>
<evidence type="ECO:0000256" key="22">
    <source>
        <dbReference type="ARBA" id="ARBA00023295"/>
    </source>
</evidence>
<dbReference type="PANTHER" id="PTHR15822:SF4">
    <property type="entry name" value="TYROSYL-DNA PHOSPHODIESTERASE 2"/>
    <property type="match status" value="1"/>
</dbReference>
<keyword evidence="20" id="KW-0539">Nucleus</keyword>
<dbReference type="GO" id="GO:0003697">
    <property type="term" value="F:single-stranded DNA binding"/>
    <property type="evidence" value="ECO:0007669"/>
    <property type="project" value="TreeGrafter"/>
</dbReference>
<dbReference type="GO" id="GO:0004518">
    <property type="term" value="F:nuclease activity"/>
    <property type="evidence" value="ECO:0007669"/>
    <property type="project" value="UniProtKB-KW"/>
</dbReference>
<evidence type="ECO:0000256" key="16">
    <source>
        <dbReference type="ARBA" id="ARBA00023136"/>
    </source>
</evidence>
<dbReference type="GO" id="GO:0098552">
    <property type="term" value="C:side of membrane"/>
    <property type="evidence" value="ECO:0007669"/>
    <property type="project" value="UniProtKB-KW"/>
</dbReference>
<dbReference type="FunFam" id="1.20.58.1040:FF:000001">
    <property type="entry name" value="Glucan endo-1,3-beta-glucosidase 4"/>
    <property type="match status" value="1"/>
</dbReference>
<proteinExistence type="inferred from homology"/>
<evidence type="ECO:0000256" key="4">
    <source>
        <dbReference type="ARBA" id="ARBA00004609"/>
    </source>
</evidence>
<dbReference type="Pfam" id="PF03372">
    <property type="entry name" value="Exo_endo_phos"/>
    <property type="match status" value="1"/>
</dbReference>
<dbReference type="Pfam" id="PF07983">
    <property type="entry name" value="X8"/>
    <property type="match status" value="1"/>
</dbReference>
<sequence>MVDPNTLLHYTNVLDAMIDSVYFSMKNLNVTDVVVLVTETGWPSRGDSKEPYATIDNADTYNSNLIKHVFDRSGTPLHPEITSSVYIYELFNEDMRSPPVSEANWGLFYGNTTPVYLLHVSGSGTFLANDTTNQTYCIAADGIDAKTLQTALDWACGPGRANCSEIQPGQSCYQPNNVKNHASYAFDSYYQKEGKSSGSCDFKGAAMITTTDPSHGNCIFPGRNVFLDMLHVHVHQSTLQKSHCEICLSAQPQPAIVSSSTTTSSSPSSKPMWSCALCTFLNPYSSTICEICGNRASASMLSTLELDDDDLGNAQLGSSVGSVFLPLRTCGNTKKGNGENPVGGGDDTGCSVLQPCVNKRKDREVTGVDGSGNNAGGSSGFRAVKAANQAAQVKPLATAGETHLSSECKPWKLLSYNVWFREDLEMHKRMKALGDLIELHSPDIVFRRSLPVFMAFSRNLVGGSDTVAQYQTRRHFQEHISACSCKPFDNSIMGRELCVAEVEVRPGITMVVATSHLESPCPAPPTWDQMFSKERVAQANEAVRFLEKNQNVIFCGDMNWDDKLDGPFPLLGGWVDAWTELRPGEVGWTYDTKSNKMLSGNRTLQNRLDRFVCKLKDLKISEIEMIGKDAIPGLSYIKEKRVKGQVKELVLPVLPSDHYGMLLTIRPSDSTY</sequence>
<reference evidence="26" key="1">
    <citation type="submission" date="2020-06" db="EMBL/GenBank/DDBJ databases">
        <authorList>
            <person name="Li T."/>
            <person name="Hu X."/>
            <person name="Zhang T."/>
            <person name="Song X."/>
            <person name="Zhang H."/>
            <person name="Dai N."/>
            <person name="Sheng W."/>
            <person name="Hou X."/>
            <person name="Wei L."/>
        </authorList>
    </citation>
    <scope>NUCLEOTIDE SEQUENCE</scope>
    <source>
        <strain evidence="26">KEN8</strain>
        <tissue evidence="26">Leaf</tissue>
    </source>
</reference>
<evidence type="ECO:0000256" key="17">
    <source>
        <dbReference type="ARBA" id="ARBA00023157"/>
    </source>
</evidence>
<dbReference type="PANTHER" id="PTHR15822">
    <property type="entry name" value="TRAF AND TNF RECEPTOR-ASSOCIATED PROTEIN"/>
    <property type="match status" value="1"/>
</dbReference>
<dbReference type="AlphaFoldDB" id="A0AAW2Q658"/>
<comment type="cofactor">
    <cofactor evidence="1">
        <name>Mn(2+)</name>
        <dbReference type="ChEBI" id="CHEBI:29035"/>
    </cofactor>
</comment>
<evidence type="ECO:0000256" key="23">
    <source>
        <dbReference type="RuleBase" id="RU004335"/>
    </source>
</evidence>
<reference evidence="26" key="2">
    <citation type="journal article" date="2024" name="Plant">
        <title>Genomic evolution and insights into agronomic trait innovations of Sesamum species.</title>
        <authorList>
            <person name="Miao H."/>
            <person name="Wang L."/>
            <person name="Qu L."/>
            <person name="Liu H."/>
            <person name="Sun Y."/>
            <person name="Le M."/>
            <person name="Wang Q."/>
            <person name="Wei S."/>
            <person name="Zheng Y."/>
            <person name="Lin W."/>
            <person name="Duan Y."/>
            <person name="Cao H."/>
            <person name="Xiong S."/>
            <person name="Wang X."/>
            <person name="Wei L."/>
            <person name="Li C."/>
            <person name="Ma Q."/>
            <person name="Ju M."/>
            <person name="Zhao R."/>
            <person name="Li G."/>
            <person name="Mu C."/>
            <person name="Tian Q."/>
            <person name="Mei H."/>
            <person name="Zhang T."/>
            <person name="Gao T."/>
            <person name="Zhang H."/>
        </authorList>
    </citation>
    <scope>NUCLEOTIDE SEQUENCE</scope>
    <source>
        <strain evidence="26">KEN8</strain>
    </source>
</reference>
<keyword evidence="19" id="KW-0234">DNA repair</keyword>
<dbReference type="Gene3D" id="1.20.58.1040">
    <property type="match status" value="1"/>
</dbReference>
<name>A0AAW2Q658_9LAMI</name>
<keyword evidence="11" id="KW-0227">DNA damage</keyword>
<dbReference type="GO" id="GO:0004553">
    <property type="term" value="F:hydrolase activity, hydrolyzing O-glycosyl compounds"/>
    <property type="evidence" value="ECO:0007669"/>
    <property type="project" value="InterPro"/>
</dbReference>
<dbReference type="InterPro" id="IPR000490">
    <property type="entry name" value="Glyco_hydro_17"/>
</dbReference>
<evidence type="ECO:0000256" key="14">
    <source>
        <dbReference type="ARBA" id="ARBA00022833"/>
    </source>
</evidence>
<keyword evidence="22 24" id="KW-0326">Glycosidase</keyword>
<dbReference type="InterPro" id="IPR036443">
    <property type="entry name" value="Znf_RanBP2_sf"/>
</dbReference>
<dbReference type="InterPro" id="IPR036691">
    <property type="entry name" value="Endo/exonu/phosph_ase_sf"/>
</dbReference>
<dbReference type="FunFam" id="3.60.10.10:FF:000058">
    <property type="entry name" value="Tyrosyl-DNA phosphodiesterase 2"/>
    <property type="match status" value="1"/>
</dbReference>
<dbReference type="PROSITE" id="PS00587">
    <property type="entry name" value="GLYCOSYL_HYDROL_F17"/>
    <property type="match status" value="1"/>
</dbReference>
<organism evidence="26">
    <name type="scientific">Sesamum calycinum</name>
    <dbReference type="NCBI Taxonomy" id="2727403"/>
    <lineage>
        <taxon>Eukaryota</taxon>
        <taxon>Viridiplantae</taxon>
        <taxon>Streptophyta</taxon>
        <taxon>Embryophyta</taxon>
        <taxon>Tracheophyta</taxon>
        <taxon>Spermatophyta</taxon>
        <taxon>Magnoliopsida</taxon>
        <taxon>eudicotyledons</taxon>
        <taxon>Gunneridae</taxon>
        <taxon>Pentapetalae</taxon>
        <taxon>asterids</taxon>
        <taxon>lamiids</taxon>
        <taxon>Lamiales</taxon>
        <taxon>Pedaliaceae</taxon>
        <taxon>Sesamum</taxon>
    </lineage>
</organism>
<evidence type="ECO:0000256" key="9">
    <source>
        <dbReference type="ARBA" id="ARBA00022723"/>
    </source>
</evidence>
<dbReference type="GO" id="GO:0005886">
    <property type="term" value="C:plasma membrane"/>
    <property type="evidence" value="ECO:0007669"/>
    <property type="project" value="UniProtKB-SubCell"/>
</dbReference>
<dbReference type="Gene3D" id="2.30.30.380">
    <property type="entry name" value="Zn-finger domain of Sec23/24"/>
    <property type="match status" value="1"/>
</dbReference>
<dbReference type="PROSITE" id="PS01358">
    <property type="entry name" value="ZF_RANBP2_1"/>
    <property type="match status" value="1"/>
</dbReference>
<comment type="cofactor">
    <cofactor evidence="2">
        <name>Mg(2+)</name>
        <dbReference type="ChEBI" id="CHEBI:18420"/>
    </cofactor>
</comment>
<dbReference type="Gene3D" id="3.20.20.80">
    <property type="entry name" value="Glycosidases"/>
    <property type="match status" value="1"/>
</dbReference>
<protein>
    <submittedName>
        <fullName evidence="26">Glucan endo-1,3-beta-glucosidase 1</fullName>
    </submittedName>
</protein>
<dbReference type="CDD" id="cd09080">
    <property type="entry name" value="TDP2"/>
    <property type="match status" value="1"/>
</dbReference>
<keyword evidence="13 24" id="KW-0378">Hydrolase</keyword>
<evidence type="ECO:0000313" key="26">
    <source>
        <dbReference type="EMBL" id="KAL0363212.1"/>
    </source>
</evidence>
<evidence type="ECO:0000256" key="11">
    <source>
        <dbReference type="ARBA" id="ARBA00022763"/>
    </source>
</evidence>
<keyword evidence="21" id="KW-0449">Lipoprotein</keyword>
<comment type="caution">
    <text evidence="26">The sequence shown here is derived from an EMBL/GenBank/DDBJ whole genome shotgun (WGS) entry which is preliminary data.</text>
</comment>
<dbReference type="SUPFAM" id="SSF51445">
    <property type="entry name" value="(Trans)glycosidases"/>
    <property type="match status" value="1"/>
</dbReference>
<comment type="similarity">
    <text evidence="5 23">Belongs to the glycosyl hydrolase 17 family.</text>
</comment>
<keyword evidence="7" id="KW-0336">GPI-anchor</keyword>
<dbReference type="InterPro" id="IPR012946">
    <property type="entry name" value="X8"/>
</dbReference>
<evidence type="ECO:0000256" key="19">
    <source>
        <dbReference type="ARBA" id="ARBA00023204"/>
    </source>
</evidence>
<dbReference type="Pfam" id="PF00332">
    <property type="entry name" value="Glyco_hydro_17"/>
    <property type="match status" value="1"/>
</dbReference>
<dbReference type="SMART" id="SM00768">
    <property type="entry name" value="X8"/>
    <property type="match status" value="1"/>
</dbReference>
<dbReference type="GO" id="GO:0008270">
    <property type="term" value="F:zinc ion binding"/>
    <property type="evidence" value="ECO:0007669"/>
    <property type="project" value="UniProtKB-KW"/>
</dbReference>
<evidence type="ECO:0000256" key="5">
    <source>
        <dbReference type="ARBA" id="ARBA00008773"/>
    </source>
</evidence>
<keyword evidence="15" id="KW-0460">Magnesium</keyword>
<dbReference type="SMART" id="SM00547">
    <property type="entry name" value="ZnF_RBZ"/>
    <property type="match status" value="1"/>
</dbReference>
<evidence type="ECO:0000256" key="13">
    <source>
        <dbReference type="ARBA" id="ARBA00022801"/>
    </source>
</evidence>
<evidence type="ECO:0000256" key="3">
    <source>
        <dbReference type="ARBA" id="ARBA00004322"/>
    </source>
</evidence>
<comment type="subcellular location">
    <subcellularLocation>
        <location evidence="4">Cell membrane</location>
        <topology evidence="4">Lipid-anchor</topology>
        <topology evidence="4">GPI-anchor</topology>
    </subcellularLocation>
    <subcellularLocation>
        <location evidence="3">Nucleus</location>
        <location evidence="3">PML body</location>
    </subcellularLocation>
</comment>
<evidence type="ECO:0000256" key="8">
    <source>
        <dbReference type="ARBA" id="ARBA00022722"/>
    </source>
</evidence>
<keyword evidence="14" id="KW-0862">Zinc</keyword>
<evidence type="ECO:0000256" key="2">
    <source>
        <dbReference type="ARBA" id="ARBA00001946"/>
    </source>
</evidence>
<dbReference type="GO" id="GO:0005975">
    <property type="term" value="P:carbohydrate metabolic process"/>
    <property type="evidence" value="ECO:0007669"/>
    <property type="project" value="InterPro"/>
</dbReference>
<dbReference type="GO" id="GO:0070260">
    <property type="term" value="F:5'-tyrosyl-DNA phosphodiesterase activity"/>
    <property type="evidence" value="ECO:0007669"/>
    <property type="project" value="TreeGrafter"/>
</dbReference>
<keyword evidence="16" id="KW-0472">Membrane</keyword>
<evidence type="ECO:0000256" key="21">
    <source>
        <dbReference type="ARBA" id="ARBA00023288"/>
    </source>
</evidence>
<evidence type="ECO:0000256" key="15">
    <source>
        <dbReference type="ARBA" id="ARBA00022842"/>
    </source>
</evidence>
<dbReference type="InterPro" id="IPR005135">
    <property type="entry name" value="Endo/exonuclease/phosphatase"/>
</dbReference>
<keyword evidence="9" id="KW-0479">Metal-binding</keyword>
<dbReference type="SUPFAM" id="SSF90209">
    <property type="entry name" value="Ran binding protein zinc finger-like"/>
    <property type="match status" value="1"/>
</dbReference>
<dbReference type="InterPro" id="IPR001876">
    <property type="entry name" value="Znf_RanBP2"/>
</dbReference>
<dbReference type="GO" id="GO:0009506">
    <property type="term" value="C:plasmodesma"/>
    <property type="evidence" value="ECO:0007669"/>
    <property type="project" value="UniProtKB-ARBA"/>
</dbReference>
<gene>
    <name evidence="26" type="ORF">Scaly_1276400</name>
</gene>
<dbReference type="GO" id="GO:0005737">
    <property type="term" value="C:cytoplasm"/>
    <property type="evidence" value="ECO:0007669"/>
    <property type="project" value="TreeGrafter"/>
</dbReference>
<evidence type="ECO:0000256" key="24">
    <source>
        <dbReference type="RuleBase" id="RU004336"/>
    </source>
</evidence>